<dbReference type="Proteomes" id="UP001162162">
    <property type="component" value="Unassembled WGS sequence"/>
</dbReference>
<protein>
    <recommendedName>
        <fullName evidence="4">RING-type E3 ubiquitin transferase</fullName>
        <ecNumber evidence="4">2.3.2.27</ecNumber>
    </recommendedName>
</protein>
<evidence type="ECO:0000259" key="12">
    <source>
        <dbReference type="PROSITE" id="PS51081"/>
    </source>
</evidence>
<proteinExistence type="inferred from homology"/>
<keyword evidence="14" id="KW-1185">Reference proteome</keyword>
<evidence type="ECO:0000256" key="2">
    <source>
        <dbReference type="ARBA" id="ARBA00004906"/>
    </source>
</evidence>
<comment type="similarity">
    <text evidence="3">Belongs to the SINA (Seven in absentia) family.</text>
</comment>
<reference evidence="13" key="1">
    <citation type="journal article" date="2023" name="Insect Mol. Biol.">
        <title>Genome sequencing provides insights into the evolution of gene families encoding plant cell wall-degrading enzymes in longhorned beetles.</title>
        <authorList>
            <person name="Shin N.R."/>
            <person name="Okamura Y."/>
            <person name="Kirsch R."/>
            <person name="Pauchet Y."/>
        </authorList>
    </citation>
    <scope>NUCLEOTIDE SEQUENCE</scope>
    <source>
        <strain evidence="13">AMC_N1</strain>
    </source>
</reference>
<comment type="caution">
    <text evidence="13">The sequence shown here is derived from an EMBL/GenBank/DDBJ whole genome shotgun (WGS) entry which is preliminary data.</text>
</comment>
<evidence type="ECO:0000256" key="8">
    <source>
        <dbReference type="ARBA" id="ARBA00022786"/>
    </source>
</evidence>
<dbReference type="EMBL" id="JAPWTK010000051">
    <property type="protein sequence ID" value="KAJ8954040.1"/>
    <property type="molecule type" value="Genomic_DNA"/>
</dbReference>
<dbReference type="PANTHER" id="PTHR45877:SF2">
    <property type="entry name" value="E3 UBIQUITIN-PROTEIN LIGASE SINA-RELATED"/>
    <property type="match status" value="1"/>
</dbReference>
<accession>A0AAV8YTN0</accession>
<evidence type="ECO:0000256" key="3">
    <source>
        <dbReference type="ARBA" id="ARBA00009119"/>
    </source>
</evidence>
<evidence type="ECO:0000313" key="13">
    <source>
        <dbReference type="EMBL" id="KAJ8954040.1"/>
    </source>
</evidence>
<dbReference type="PROSITE" id="PS50089">
    <property type="entry name" value="ZF_RING_2"/>
    <property type="match status" value="1"/>
</dbReference>
<name>A0AAV8YTN0_9CUCU</name>
<feature type="domain" description="RING-type" evidence="11">
    <location>
        <begin position="294"/>
        <end position="329"/>
    </location>
</feature>
<dbReference type="Pfam" id="PF21361">
    <property type="entry name" value="Sina_ZnF"/>
    <property type="match status" value="1"/>
</dbReference>
<evidence type="ECO:0000256" key="6">
    <source>
        <dbReference type="ARBA" id="ARBA00022723"/>
    </source>
</evidence>
<comment type="pathway">
    <text evidence="2">Protein modification; protein ubiquitination.</text>
</comment>
<keyword evidence="5" id="KW-0808">Transferase</keyword>
<dbReference type="Pfam" id="PF21362">
    <property type="entry name" value="Sina_RING"/>
    <property type="match status" value="1"/>
</dbReference>
<keyword evidence="6" id="KW-0479">Metal-binding</keyword>
<evidence type="ECO:0000256" key="1">
    <source>
        <dbReference type="ARBA" id="ARBA00000900"/>
    </source>
</evidence>
<keyword evidence="9" id="KW-0862">Zinc</keyword>
<dbReference type="InterPro" id="IPR004162">
    <property type="entry name" value="SINA-like_animal"/>
</dbReference>
<keyword evidence="8" id="KW-0833">Ubl conjugation pathway</keyword>
<evidence type="ECO:0000256" key="7">
    <source>
        <dbReference type="ARBA" id="ARBA00022771"/>
    </source>
</evidence>
<comment type="catalytic activity">
    <reaction evidence="1">
        <text>S-ubiquitinyl-[E2 ubiquitin-conjugating enzyme]-L-cysteine + [acceptor protein]-L-lysine = [E2 ubiquitin-conjugating enzyme]-L-cysteine + N(6)-ubiquitinyl-[acceptor protein]-L-lysine.</text>
        <dbReference type="EC" id="2.3.2.27"/>
    </reaction>
</comment>
<evidence type="ECO:0000259" key="11">
    <source>
        <dbReference type="PROSITE" id="PS50089"/>
    </source>
</evidence>
<dbReference type="InterPro" id="IPR013083">
    <property type="entry name" value="Znf_RING/FYVE/PHD"/>
</dbReference>
<organism evidence="13 14">
    <name type="scientific">Aromia moschata</name>
    <dbReference type="NCBI Taxonomy" id="1265417"/>
    <lineage>
        <taxon>Eukaryota</taxon>
        <taxon>Metazoa</taxon>
        <taxon>Ecdysozoa</taxon>
        <taxon>Arthropoda</taxon>
        <taxon>Hexapoda</taxon>
        <taxon>Insecta</taxon>
        <taxon>Pterygota</taxon>
        <taxon>Neoptera</taxon>
        <taxon>Endopterygota</taxon>
        <taxon>Coleoptera</taxon>
        <taxon>Polyphaga</taxon>
        <taxon>Cucujiformia</taxon>
        <taxon>Chrysomeloidea</taxon>
        <taxon>Cerambycidae</taxon>
        <taxon>Cerambycinae</taxon>
        <taxon>Callichromatini</taxon>
        <taxon>Aromia</taxon>
    </lineage>
</organism>
<feature type="domain" description="SIAH-type" evidence="12">
    <location>
        <begin position="70"/>
        <end position="136"/>
    </location>
</feature>
<dbReference type="GO" id="GO:0031624">
    <property type="term" value="F:ubiquitin conjugating enzyme binding"/>
    <property type="evidence" value="ECO:0007669"/>
    <property type="project" value="TreeGrafter"/>
</dbReference>
<dbReference type="PROSITE" id="PS51081">
    <property type="entry name" value="ZF_SIAH"/>
    <property type="match status" value="1"/>
</dbReference>
<sequence>MDKEFEFVDRNSLEKNTCNICDKLLNVQPINCVVNDACIEKICGRCVHVIDNCNNKNMWRQYAYEDLARCISYPCSNKKYGCEVVLHWDEVKNHEIVCTFQYISCPLSYKDIFPDKTCSWMGNVKKLDEHIENCHKDCVLNPPQFDLTDSKSNNIFFTHVTSQLITVAREKYYCLLMINGNDIDSQCFRYQLELFDVTRNNSIILRKQRLESVRNMMECWNDVDRMLKIDLVHLKEMLATAGVISGRFGVVKKNKKEIVQITGGKDHEHLTSPAADAKTKIPPPDETMLQELECPVCNEHMIPPIFICEAGHSICKDCKMRVQNCPNCRCQFSGARNFTLEKLTTRMHYPCRNREIGCPFVSTSEKIRVHESACELSDNACILRREAKMYSHVAEAHAKDLLLANSIYIRDTRDKKETHNVLYVSGELFRLSIRGSGNSAYKFNVQHLGMVENEPKFRYQLQIIDQSPMGLNVSLTNSCQCVTENPNAVYTLAVTIPWDMVKPLVFEGRYFYYQVNITLIIKVI</sequence>
<dbReference type="GO" id="GO:0005737">
    <property type="term" value="C:cytoplasm"/>
    <property type="evidence" value="ECO:0007669"/>
    <property type="project" value="TreeGrafter"/>
</dbReference>
<dbReference type="InterPro" id="IPR013010">
    <property type="entry name" value="Znf_SIAH"/>
</dbReference>
<dbReference type="PANTHER" id="PTHR45877">
    <property type="entry name" value="E3 UBIQUITIN-PROTEIN LIGASE SIAH2"/>
    <property type="match status" value="1"/>
</dbReference>
<dbReference type="GO" id="GO:0061630">
    <property type="term" value="F:ubiquitin protein ligase activity"/>
    <property type="evidence" value="ECO:0007669"/>
    <property type="project" value="UniProtKB-EC"/>
</dbReference>
<evidence type="ECO:0000313" key="14">
    <source>
        <dbReference type="Proteomes" id="UP001162162"/>
    </source>
</evidence>
<keyword evidence="7 10" id="KW-0863">Zinc-finger</keyword>
<dbReference type="Gene3D" id="3.30.40.10">
    <property type="entry name" value="Zinc/RING finger domain, C3HC4 (zinc finger)"/>
    <property type="match status" value="3"/>
</dbReference>
<gene>
    <name evidence="13" type="ORF">NQ318_004341</name>
</gene>
<dbReference type="SUPFAM" id="SSF49599">
    <property type="entry name" value="TRAF domain-like"/>
    <property type="match status" value="2"/>
</dbReference>
<dbReference type="FunFam" id="3.30.40.10:FF:000041">
    <property type="entry name" value="E3 ubiquitin-protein ligase SINAT3"/>
    <property type="match status" value="1"/>
</dbReference>
<evidence type="ECO:0000256" key="9">
    <source>
        <dbReference type="ARBA" id="ARBA00022833"/>
    </source>
</evidence>
<dbReference type="GO" id="GO:0043161">
    <property type="term" value="P:proteasome-mediated ubiquitin-dependent protein catabolic process"/>
    <property type="evidence" value="ECO:0007669"/>
    <property type="project" value="TreeGrafter"/>
</dbReference>
<evidence type="ECO:0000256" key="10">
    <source>
        <dbReference type="PROSITE-ProRule" id="PRU00455"/>
    </source>
</evidence>
<dbReference type="AlphaFoldDB" id="A0AAV8YTN0"/>
<evidence type="ECO:0000256" key="4">
    <source>
        <dbReference type="ARBA" id="ARBA00012483"/>
    </source>
</evidence>
<dbReference type="SUPFAM" id="SSF57850">
    <property type="entry name" value="RING/U-box"/>
    <property type="match status" value="1"/>
</dbReference>
<dbReference type="EC" id="2.3.2.27" evidence="4"/>
<dbReference type="InterPro" id="IPR049548">
    <property type="entry name" value="Sina-like_RING"/>
</dbReference>
<evidence type="ECO:0000256" key="5">
    <source>
        <dbReference type="ARBA" id="ARBA00022679"/>
    </source>
</evidence>
<dbReference type="GO" id="GO:0008270">
    <property type="term" value="F:zinc ion binding"/>
    <property type="evidence" value="ECO:0007669"/>
    <property type="project" value="UniProtKB-KW"/>
</dbReference>
<dbReference type="InterPro" id="IPR001841">
    <property type="entry name" value="Znf_RING"/>
</dbReference>